<dbReference type="HOGENOM" id="CLU_1945298_0_0_9"/>
<gene>
    <name evidence="1" type="ordered locus">Desru_0245</name>
</gene>
<reference evidence="2" key="1">
    <citation type="submission" date="2011-05" db="EMBL/GenBank/DDBJ databases">
        <title>Complete sequence of Desulfotomaculum ruminis DSM 2154.</title>
        <authorList>
            <person name="Lucas S."/>
            <person name="Copeland A."/>
            <person name="Lapidus A."/>
            <person name="Cheng J.-F."/>
            <person name="Goodwin L."/>
            <person name="Pitluck S."/>
            <person name="Lu M."/>
            <person name="Detter J.C."/>
            <person name="Han C."/>
            <person name="Tapia R."/>
            <person name="Land M."/>
            <person name="Hauser L."/>
            <person name="Kyrpides N."/>
            <person name="Ivanova N."/>
            <person name="Mikhailova N."/>
            <person name="Pagani I."/>
            <person name="Stams A.J.M."/>
            <person name="Plugge C.M."/>
            <person name="Muyzer G."/>
            <person name="Kuever J."/>
            <person name="Parshina S.N."/>
            <person name="Ivanova A.E."/>
            <person name="Nazina T.N."/>
            <person name="Brambilla E."/>
            <person name="Spring S."/>
            <person name="Klenk H.-P."/>
            <person name="Woyke T."/>
        </authorList>
    </citation>
    <scope>NUCLEOTIDE SEQUENCE [LARGE SCALE GENOMIC DNA]</scope>
    <source>
        <strain evidence="2">ATCC 23193 / DSM 2154 / NCIB 8452 / DL</strain>
    </source>
</reference>
<name>F6DNK3_DESRL</name>
<dbReference type="OrthoDB" id="1787094at2"/>
<dbReference type="KEGG" id="dru:Desru_0245"/>
<proteinExistence type="predicted"/>
<reference evidence="1 2" key="2">
    <citation type="journal article" date="2012" name="Stand. Genomic Sci.">
        <title>Complete genome sequence of the sulfate-reducing firmicute Desulfotomaculum ruminis type strain (DL(T)).</title>
        <authorList>
            <person name="Spring S."/>
            <person name="Visser M."/>
            <person name="Lu M."/>
            <person name="Copeland A."/>
            <person name="Lapidus A."/>
            <person name="Lucas S."/>
            <person name="Cheng J.F."/>
            <person name="Han C."/>
            <person name="Tapia R."/>
            <person name="Goodwin L.A."/>
            <person name="Pitluck S."/>
            <person name="Ivanova N."/>
            <person name="Land M."/>
            <person name="Hauser L."/>
            <person name="Larimer F."/>
            <person name="Rohde M."/>
            <person name="Goker M."/>
            <person name="Detter J.C."/>
            <person name="Kyrpides N.C."/>
            <person name="Woyke T."/>
            <person name="Schaap P.J."/>
            <person name="Plugge C.M."/>
            <person name="Muyzer G."/>
            <person name="Kuever J."/>
            <person name="Pereira I.A."/>
            <person name="Parshina S.N."/>
            <person name="Bernier-Latmani R."/>
            <person name="Stams A.J."/>
            <person name="Klenk H.P."/>
        </authorList>
    </citation>
    <scope>NUCLEOTIDE SEQUENCE [LARGE SCALE GENOMIC DNA]</scope>
    <source>
        <strain evidence="2">ATCC 23193 / DSM 2154 / NCIB 8452 / DL</strain>
    </source>
</reference>
<protein>
    <submittedName>
        <fullName evidence="1">Uncharacterized protein</fullName>
    </submittedName>
</protein>
<accession>F6DNK3</accession>
<dbReference type="EMBL" id="CP002780">
    <property type="protein sequence ID" value="AEG58543.1"/>
    <property type="molecule type" value="Genomic_DNA"/>
</dbReference>
<dbReference type="RefSeq" id="WP_013840320.1">
    <property type="nucleotide sequence ID" value="NC_015589.1"/>
</dbReference>
<sequence>MATCPHAKGANGCNALLNYGFSSNTLIISDSWWHKFCASGKHKQCPNMKAALNMKEEKERKAAAGTFIRRDSSGTAGKMLKPKRKGLNEKANAVHAHGGKAPHFCEKPWRAAEIRFRVTNSKFYTRPWVS</sequence>
<dbReference type="STRING" id="696281.Desru_0245"/>
<dbReference type="Proteomes" id="UP000009234">
    <property type="component" value="Chromosome"/>
</dbReference>
<dbReference type="AlphaFoldDB" id="F6DNK3"/>
<keyword evidence="2" id="KW-1185">Reference proteome</keyword>
<evidence type="ECO:0000313" key="1">
    <source>
        <dbReference type="EMBL" id="AEG58543.1"/>
    </source>
</evidence>
<evidence type="ECO:0000313" key="2">
    <source>
        <dbReference type="Proteomes" id="UP000009234"/>
    </source>
</evidence>
<organism evidence="1 2">
    <name type="scientific">Desulforamulus ruminis (strain ATCC 23193 / DSM 2154 / NCIMB 8452 / DL)</name>
    <name type="common">Desulfotomaculum ruminis</name>
    <dbReference type="NCBI Taxonomy" id="696281"/>
    <lineage>
        <taxon>Bacteria</taxon>
        <taxon>Bacillati</taxon>
        <taxon>Bacillota</taxon>
        <taxon>Clostridia</taxon>
        <taxon>Eubacteriales</taxon>
        <taxon>Peptococcaceae</taxon>
        <taxon>Desulforamulus</taxon>
    </lineage>
</organism>